<dbReference type="EMBL" id="DVOT01000047">
    <property type="protein sequence ID" value="HIV26807.1"/>
    <property type="molecule type" value="Genomic_DNA"/>
</dbReference>
<proteinExistence type="predicted"/>
<evidence type="ECO:0000256" key="2">
    <source>
        <dbReference type="SAM" id="Phobius"/>
    </source>
</evidence>
<comment type="caution">
    <text evidence="3">The sequence shown here is derived from an EMBL/GenBank/DDBJ whole genome shotgun (WGS) entry which is preliminary data.</text>
</comment>
<protein>
    <submittedName>
        <fullName evidence="3">Uncharacterized protein</fullName>
    </submittedName>
</protein>
<keyword evidence="2" id="KW-0812">Transmembrane</keyword>
<reference evidence="3" key="2">
    <citation type="journal article" date="2021" name="PeerJ">
        <title>Extensive microbial diversity within the chicken gut microbiome revealed by metagenomics and culture.</title>
        <authorList>
            <person name="Gilroy R."/>
            <person name="Ravi A."/>
            <person name="Getino M."/>
            <person name="Pursley I."/>
            <person name="Horton D.L."/>
            <person name="Alikhan N.F."/>
            <person name="Baker D."/>
            <person name="Gharbi K."/>
            <person name="Hall N."/>
            <person name="Watson M."/>
            <person name="Adriaenssens E.M."/>
            <person name="Foster-Nyarko E."/>
            <person name="Jarju S."/>
            <person name="Secka A."/>
            <person name="Antonio M."/>
            <person name="Oren A."/>
            <person name="Chaudhuri R.R."/>
            <person name="La Ragione R."/>
            <person name="Hildebrand F."/>
            <person name="Pallen M.J."/>
        </authorList>
    </citation>
    <scope>NUCLEOTIDE SEQUENCE</scope>
    <source>
        <strain evidence="3">CHK183-6373</strain>
    </source>
</reference>
<feature type="transmembrane region" description="Helical" evidence="2">
    <location>
        <begin position="6"/>
        <end position="39"/>
    </location>
</feature>
<evidence type="ECO:0000313" key="4">
    <source>
        <dbReference type="Proteomes" id="UP000886884"/>
    </source>
</evidence>
<feature type="non-terminal residue" evidence="3">
    <location>
        <position position="93"/>
    </location>
</feature>
<accession>A0A9D1P678</accession>
<sequence length="93" mass="10617">MERKRIVYWVLALIPTLFVLFLLAMINVLLMLLSIIALLAGLLFLKKKRPGWFAARKEPEPPRASMPSWNSEPPSVKPKVYMVLAGREHGSMQ</sequence>
<evidence type="ECO:0000256" key="1">
    <source>
        <dbReference type="SAM" id="MobiDB-lite"/>
    </source>
</evidence>
<dbReference type="AlphaFoldDB" id="A0A9D1P678"/>
<keyword evidence="2" id="KW-0472">Membrane</keyword>
<keyword evidence="2" id="KW-1133">Transmembrane helix</keyword>
<dbReference type="Proteomes" id="UP000886884">
    <property type="component" value="Unassembled WGS sequence"/>
</dbReference>
<gene>
    <name evidence="3" type="ORF">IAA64_02465</name>
</gene>
<evidence type="ECO:0000313" key="3">
    <source>
        <dbReference type="EMBL" id="HIV26807.1"/>
    </source>
</evidence>
<organism evidence="3 4">
    <name type="scientific">Candidatus Ornithocaccomicrobium faecavium</name>
    <dbReference type="NCBI Taxonomy" id="2840890"/>
    <lineage>
        <taxon>Bacteria</taxon>
        <taxon>Bacillati</taxon>
        <taxon>Bacillota</taxon>
        <taxon>Clostridia</taxon>
        <taxon>Candidatus Ornithocaccomicrobium</taxon>
    </lineage>
</organism>
<name>A0A9D1P678_9FIRM</name>
<feature type="region of interest" description="Disordered" evidence="1">
    <location>
        <begin position="56"/>
        <end position="75"/>
    </location>
</feature>
<reference evidence="3" key="1">
    <citation type="submission" date="2020-10" db="EMBL/GenBank/DDBJ databases">
        <authorList>
            <person name="Gilroy R."/>
        </authorList>
    </citation>
    <scope>NUCLEOTIDE SEQUENCE</scope>
    <source>
        <strain evidence="3">CHK183-6373</strain>
    </source>
</reference>